<comment type="caution">
    <text evidence="2">The sequence shown here is derived from an EMBL/GenBank/DDBJ whole genome shotgun (WGS) entry which is preliminary data.</text>
</comment>
<protein>
    <submittedName>
        <fullName evidence="2">Uncharacterized protein</fullName>
    </submittedName>
</protein>
<sequence length="1146" mass="127013">MTIKVAIDWNDSGLLLGRAGGFPPNLLPNAPLVPSTTPRQTHESTSSPYGPEVVMADEISYLGLRSLDAAHRPPDITSAWTDANIMNQGTPSSPSYSKYLFTKIGSGEFFSNAYHRAEDVSTPTVGIYTPNGVTDPDTLYSFAIKYTGEVTSSDLTLTIRENSTVGTILTTVVLSHVAGEMNSRRDFGEHTFTTLAGTTNIHCVFSDPAAYAIDLHEFVLREGAGADLDNWFGLDPYLSNQFDVSLEPNTVYTYSWYEKDTGDDLLLTLIDGTIPYTPTQTPHVRSTDGDGWTQKGITFTTGSNVCSPVLTSLESGNYSGFYLGETSDFGAGAGHPYEDISDYILSLDWMLGKSKLDTAISYEGTATLLLDNQSKIFSPENTNSPLYGFFKKNLLVQITYNDTVMWTGWTDTWGVVPGANRTAKINCLQGHKNLRDGELRATPYEDATVSDVITELVELSGARIASVGFAQSRLSKNTILGSNAILTDTTKIFDYIGEGLRTYEFLGDSWDDQVNLEKALAELLEAEKAHLWLNRAGALELHNYTDFVPIGDNIPTINVGEDTTSAVYMYGEEPINRVEVTLKPKKTEDNVVVWRTNNAIAVPPKSTIKVGLGFTFPEGASKTVININPDADLTVWKNIRTLRKGGSFAYDAATVSENLTALILTSGAGQHVLELTSSFSRTVYVDAEVTGDYLLGDGEQTYVFDVDVWNGSYLREIESNIISTEAEAKFMAEYTLWQHSEILGGFSSIQYTDPDVDYTLGQILYLIEEQTGKSGYHAIIGEKASYTNVLVMSYLLAPLGAKLFLAEGDTVEDEVAQIPLSEITKKGVTQGQVTDDWVFDTRDRGKFYIAGVIPRPPRLHAAQLNSYLGTITPVELGDVFEVDPKQGWTRAVQHSPTTFTPPNDAMQLYPTKYYPEQTYDIGFMPTALGYGAGELGYKTRVRMGIGPIQPSLDPGVSYDIAFYFKVWDSQAPNSNLSFIFYDLFPFGVYDYENEWLIHELTTFSGRLTGRRYRMDLMMVWTNEMTPDFFYTEVEIEVMKGFGELRVAPSTTYYLTLWSNSMQSKNMEMEVYNHFGESLGVETVDFSTGRADFTFISGTDDRDIFIEIRKPDIYDLENCAWIIEDITLLTSYPSTKPAATEAKGVFL</sequence>
<organism evidence="2">
    <name type="scientific">marine sediment metagenome</name>
    <dbReference type="NCBI Taxonomy" id="412755"/>
    <lineage>
        <taxon>unclassified sequences</taxon>
        <taxon>metagenomes</taxon>
        <taxon>ecological metagenomes</taxon>
    </lineage>
</organism>
<evidence type="ECO:0000256" key="1">
    <source>
        <dbReference type="SAM" id="MobiDB-lite"/>
    </source>
</evidence>
<dbReference type="AlphaFoldDB" id="A0A0F9QM16"/>
<accession>A0A0F9QM16</accession>
<feature type="compositionally biased region" description="Polar residues" evidence="1">
    <location>
        <begin position="35"/>
        <end position="48"/>
    </location>
</feature>
<reference evidence="2" key="1">
    <citation type="journal article" date="2015" name="Nature">
        <title>Complex archaea that bridge the gap between prokaryotes and eukaryotes.</title>
        <authorList>
            <person name="Spang A."/>
            <person name="Saw J.H."/>
            <person name="Jorgensen S.L."/>
            <person name="Zaremba-Niedzwiedzka K."/>
            <person name="Martijn J."/>
            <person name="Lind A.E."/>
            <person name="van Eijk R."/>
            <person name="Schleper C."/>
            <person name="Guy L."/>
            <person name="Ettema T.J."/>
        </authorList>
    </citation>
    <scope>NUCLEOTIDE SEQUENCE</scope>
</reference>
<proteinExistence type="predicted"/>
<name>A0A0F9QM16_9ZZZZ</name>
<dbReference type="EMBL" id="LAZR01001508">
    <property type="protein sequence ID" value="KKN43489.1"/>
    <property type="molecule type" value="Genomic_DNA"/>
</dbReference>
<evidence type="ECO:0000313" key="2">
    <source>
        <dbReference type="EMBL" id="KKN43489.1"/>
    </source>
</evidence>
<feature type="region of interest" description="Disordered" evidence="1">
    <location>
        <begin position="27"/>
        <end position="50"/>
    </location>
</feature>
<gene>
    <name evidence="2" type="ORF">LCGC14_0702800</name>
</gene>